<dbReference type="InterPro" id="IPR029787">
    <property type="entry name" value="Nucleotide_cyclase"/>
</dbReference>
<dbReference type="GO" id="GO:0052621">
    <property type="term" value="F:diguanylate cyclase activity"/>
    <property type="evidence" value="ECO:0007669"/>
    <property type="project" value="UniProtKB-EC"/>
</dbReference>
<dbReference type="PANTHER" id="PTHR45138:SF9">
    <property type="entry name" value="DIGUANYLATE CYCLASE DGCM-RELATED"/>
    <property type="match status" value="1"/>
</dbReference>
<evidence type="ECO:0000259" key="4">
    <source>
        <dbReference type="PROSITE" id="PS50887"/>
    </source>
</evidence>
<feature type="domain" description="GGDEF" evidence="4">
    <location>
        <begin position="88"/>
        <end position="212"/>
    </location>
</feature>
<dbReference type="FunFam" id="3.30.70.270:FF:000001">
    <property type="entry name" value="Diguanylate cyclase domain protein"/>
    <property type="match status" value="1"/>
</dbReference>
<dbReference type="CDD" id="cd01949">
    <property type="entry name" value="GGDEF"/>
    <property type="match status" value="1"/>
</dbReference>
<dbReference type="NCBIfam" id="TIGR00254">
    <property type="entry name" value="GGDEF"/>
    <property type="match status" value="1"/>
</dbReference>
<dbReference type="Pfam" id="PF00990">
    <property type="entry name" value="GGDEF"/>
    <property type="match status" value="1"/>
</dbReference>
<evidence type="ECO:0000313" key="5">
    <source>
        <dbReference type="EMBL" id="BBI61459.1"/>
    </source>
</evidence>
<dbReference type="Gene3D" id="3.30.70.270">
    <property type="match status" value="1"/>
</dbReference>
<evidence type="ECO:0000313" key="6">
    <source>
        <dbReference type="Proteomes" id="UP000320231"/>
    </source>
</evidence>
<dbReference type="GO" id="GO:0005886">
    <property type="term" value="C:plasma membrane"/>
    <property type="evidence" value="ECO:0007669"/>
    <property type="project" value="TreeGrafter"/>
</dbReference>
<comment type="catalytic activity">
    <reaction evidence="3">
        <text>2 GTP = 3',3'-c-di-GMP + 2 diphosphate</text>
        <dbReference type="Rhea" id="RHEA:24898"/>
        <dbReference type="ChEBI" id="CHEBI:33019"/>
        <dbReference type="ChEBI" id="CHEBI:37565"/>
        <dbReference type="ChEBI" id="CHEBI:58805"/>
        <dbReference type="EC" id="2.7.7.65"/>
    </reaction>
</comment>
<dbReference type="EMBL" id="AP019514">
    <property type="protein sequence ID" value="BBI61459.1"/>
    <property type="molecule type" value="Genomic_DNA"/>
</dbReference>
<dbReference type="Proteomes" id="UP000320231">
    <property type="component" value="Chromosome"/>
</dbReference>
<dbReference type="AlphaFoldDB" id="A0A455U9Z8"/>
<dbReference type="EC" id="2.7.7.65" evidence="2"/>
<evidence type="ECO:0000256" key="1">
    <source>
        <dbReference type="ARBA" id="ARBA00001946"/>
    </source>
</evidence>
<dbReference type="KEGG" id="hsr:HSBAA_27650"/>
<sequence>MPINNYQGIATHLLCIVHPSSLGGCSEIGNHSEQELERRVMERTNELTSINRQLTYLATHDWLTDAYNRRHLLELATTEFKRASRYGLSLGLLMLDIDHFKSLNDEQGHSAGDQALKTVARAMRETIRDCDLLGRYGGDEFIIVFPETDIQGARAIAERLSSKLKDANLSVSVGLTTLERNDQMIDDLINRADRLLLNAKRNGRNRIESASLTLIN</sequence>
<dbReference type="PROSITE" id="PS50887">
    <property type="entry name" value="GGDEF"/>
    <property type="match status" value="1"/>
</dbReference>
<gene>
    <name evidence="5" type="ORF">HSBAA_27650</name>
</gene>
<dbReference type="GO" id="GO:1902201">
    <property type="term" value="P:negative regulation of bacterial-type flagellum-dependent cell motility"/>
    <property type="evidence" value="ECO:0007669"/>
    <property type="project" value="TreeGrafter"/>
</dbReference>
<organism evidence="5 6">
    <name type="scientific">Vreelandella sulfidaeris</name>
    <dbReference type="NCBI Taxonomy" id="115553"/>
    <lineage>
        <taxon>Bacteria</taxon>
        <taxon>Pseudomonadati</taxon>
        <taxon>Pseudomonadota</taxon>
        <taxon>Gammaproteobacteria</taxon>
        <taxon>Oceanospirillales</taxon>
        <taxon>Halomonadaceae</taxon>
        <taxon>Vreelandella</taxon>
    </lineage>
</organism>
<dbReference type="GO" id="GO:0043709">
    <property type="term" value="P:cell adhesion involved in single-species biofilm formation"/>
    <property type="evidence" value="ECO:0007669"/>
    <property type="project" value="TreeGrafter"/>
</dbReference>
<evidence type="ECO:0000256" key="3">
    <source>
        <dbReference type="ARBA" id="ARBA00034247"/>
    </source>
</evidence>
<dbReference type="InterPro" id="IPR043128">
    <property type="entry name" value="Rev_trsase/Diguanyl_cyclase"/>
</dbReference>
<dbReference type="InterPro" id="IPR050469">
    <property type="entry name" value="Diguanylate_Cyclase"/>
</dbReference>
<evidence type="ECO:0000256" key="2">
    <source>
        <dbReference type="ARBA" id="ARBA00012528"/>
    </source>
</evidence>
<dbReference type="PANTHER" id="PTHR45138">
    <property type="entry name" value="REGULATORY COMPONENTS OF SENSORY TRANSDUCTION SYSTEM"/>
    <property type="match status" value="1"/>
</dbReference>
<accession>A0A455U9Z8</accession>
<protein>
    <recommendedName>
        <fullName evidence="2">diguanylate cyclase</fullName>
        <ecNumber evidence="2">2.7.7.65</ecNumber>
    </recommendedName>
</protein>
<comment type="cofactor">
    <cofactor evidence="1">
        <name>Mg(2+)</name>
        <dbReference type="ChEBI" id="CHEBI:18420"/>
    </cofactor>
</comment>
<reference evidence="5 6" key="1">
    <citation type="journal article" date="2019" name="Microbiol. Resour. Announc.">
        <title>Complete Genome Sequence of Halomonas sulfidaeris Strain Esulfide1 Isolated from a Metal Sulfide Rock at a Depth of 2,200 Meters, Obtained Using Nanopore Sequencing.</title>
        <authorList>
            <person name="Saito M."/>
            <person name="Nishigata A."/>
            <person name="Galipon J."/>
            <person name="Arakawa K."/>
        </authorList>
    </citation>
    <scope>NUCLEOTIDE SEQUENCE [LARGE SCALE GENOMIC DNA]</scope>
    <source>
        <strain evidence="5 6">ATCC BAA-803</strain>
    </source>
</reference>
<dbReference type="InterPro" id="IPR000160">
    <property type="entry name" value="GGDEF_dom"/>
</dbReference>
<name>A0A455U9Z8_9GAMM</name>
<dbReference type="SMART" id="SM00267">
    <property type="entry name" value="GGDEF"/>
    <property type="match status" value="1"/>
</dbReference>
<proteinExistence type="predicted"/>
<dbReference type="SUPFAM" id="SSF55073">
    <property type="entry name" value="Nucleotide cyclase"/>
    <property type="match status" value="1"/>
</dbReference>